<organism evidence="3 4">
    <name type="scientific">Diplodia seriata</name>
    <dbReference type="NCBI Taxonomy" id="420778"/>
    <lineage>
        <taxon>Eukaryota</taxon>
        <taxon>Fungi</taxon>
        <taxon>Dikarya</taxon>
        <taxon>Ascomycota</taxon>
        <taxon>Pezizomycotina</taxon>
        <taxon>Dothideomycetes</taxon>
        <taxon>Dothideomycetes incertae sedis</taxon>
        <taxon>Botryosphaeriales</taxon>
        <taxon>Botryosphaeriaceae</taxon>
        <taxon>Diplodia</taxon>
    </lineage>
</organism>
<gene>
    <name evidence="3" type="ORF">BK809_0003440</name>
    <name evidence="2" type="ORF">SLS55_008642</name>
</gene>
<name>A0A1S8BFK1_9PEZI</name>
<dbReference type="FunFam" id="3.20.20.80:FF:000182">
    <property type="entry name" value="Beta-glucosidase 1A"/>
    <property type="match status" value="1"/>
</dbReference>
<dbReference type="EMBL" id="MSZU01000080">
    <property type="protein sequence ID" value="OMP86270.1"/>
    <property type="molecule type" value="Genomic_DNA"/>
</dbReference>
<accession>A0A1S8BFK1</accession>
<sequence>MDNWHLKAWRGADFSSGAQVRFIPIDSMYLLLLLGCGAVALAQQVYVPADGPTPRPQCSASQTYSAEYTPPTYAFSNFSFTQTETVRTATLVKSAPVTTYASPYASLSHLVPNLSTTTWGNWYPNATATATDTADPYGQAAWSSLWEHANLANFTFRGLYSTTVSPTPVPTSELVLPPPDYFTPQDCSYYPDDFMFGVAGSASQIEGAIADEGRAPSLMEILIAPSSGKPTNYVTNENYYLYKQDIERLAAMGVKYYSFTIPWTRIMPFVFEGSPVNQQGLDHYDDLINFVLEKGMQPTVTLIHFDTPLQFYGNLSTAADPPLIGYTNGAYQNETFEDAFVNYGKVVMTHFADRVPVWFTFNEPLLYCDNGKSVDTVVKAHARLYHFYHEEINGTGKLGIKFNDNFGVPRDPQNASDVDAANHFNDFQLATFANPIFLGKDYPEAFKMTIPDYVPLSGEDLEYIGGTADFLGVDPYTATVVSPAPEGIAVCASNTSDPLFPYCVEQSTLTTTGWNIGYRSQSYVYMTPKFLRTYLSYLWNTFQHPVMITEFGYPVFGEADKEDLSDQLYDLPRSQYYLSFMSEVLKSIWEDKVHVLGAFAWSFADNWEFGDYEQQFGIQVVNRTTQERYYKKSFFDLVDFVAARTRA</sequence>
<evidence type="ECO:0000313" key="2">
    <source>
        <dbReference type="EMBL" id="KAL0256250.1"/>
    </source>
</evidence>
<dbReference type="SUPFAM" id="SSF51445">
    <property type="entry name" value="(Trans)glycosidases"/>
    <property type="match status" value="1"/>
</dbReference>
<dbReference type="PANTHER" id="PTHR10353:SF53">
    <property type="entry name" value="BETA-1,4-GLUCOSIDASE (EUROFUNG)"/>
    <property type="match status" value="1"/>
</dbReference>
<dbReference type="GO" id="GO:0005975">
    <property type="term" value="P:carbohydrate metabolic process"/>
    <property type="evidence" value="ECO:0007669"/>
    <property type="project" value="InterPro"/>
</dbReference>
<comment type="similarity">
    <text evidence="1">Belongs to the glycosyl hydrolase 1 family.</text>
</comment>
<evidence type="ECO:0000256" key="1">
    <source>
        <dbReference type="RuleBase" id="RU003690"/>
    </source>
</evidence>
<comment type="caution">
    <text evidence="3">The sequence shown here is derived from an EMBL/GenBank/DDBJ whole genome shotgun (WGS) entry which is preliminary data.</text>
</comment>
<reference evidence="3 4" key="1">
    <citation type="submission" date="2017-01" db="EMBL/GenBank/DDBJ databases">
        <title>Draft genome sequence of Diplodia seriata F98.1, a fungal species involved in grapevine trunk diseases.</title>
        <authorList>
            <person name="Robert-Siegwald G."/>
            <person name="Vallet J."/>
            <person name="Abou-Mansour E."/>
            <person name="Xu J."/>
            <person name="Rey P."/>
            <person name="Bertsch C."/>
            <person name="Rego C."/>
            <person name="Larignon P."/>
            <person name="Fontaine F."/>
            <person name="Lebrun M.-H."/>
        </authorList>
    </citation>
    <scope>NUCLEOTIDE SEQUENCE [LARGE SCALE GENOMIC DNA]</scope>
    <source>
        <strain evidence="3 4">F98.1</strain>
    </source>
</reference>
<dbReference type="Proteomes" id="UP001430584">
    <property type="component" value="Unassembled WGS sequence"/>
</dbReference>
<evidence type="ECO:0000313" key="3">
    <source>
        <dbReference type="EMBL" id="OMP86270.1"/>
    </source>
</evidence>
<dbReference type="EMBL" id="JAJVCZ030000009">
    <property type="protein sequence ID" value="KAL0256250.1"/>
    <property type="molecule type" value="Genomic_DNA"/>
</dbReference>
<dbReference type="Pfam" id="PF00232">
    <property type="entry name" value="Glyco_hydro_1"/>
    <property type="match status" value="2"/>
</dbReference>
<dbReference type="AlphaFoldDB" id="A0A1S8BFK1"/>
<dbReference type="OrthoDB" id="65569at2759"/>
<dbReference type="Gene3D" id="3.20.20.80">
    <property type="entry name" value="Glycosidases"/>
    <property type="match status" value="1"/>
</dbReference>
<dbReference type="Proteomes" id="UP000190776">
    <property type="component" value="Unassembled WGS sequence"/>
</dbReference>
<evidence type="ECO:0000313" key="4">
    <source>
        <dbReference type="Proteomes" id="UP000190776"/>
    </source>
</evidence>
<dbReference type="STRING" id="420778.A0A1S8BFK1"/>
<dbReference type="InterPro" id="IPR017853">
    <property type="entry name" value="GH"/>
</dbReference>
<dbReference type="GO" id="GO:0008422">
    <property type="term" value="F:beta-glucosidase activity"/>
    <property type="evidence" value="ECO:0007669"/>
    <property type="project" value="TreeGrafter"/>
</dbReference>
<keyword evidence="5" id="KW-1185">Reference proteome</keyword>
<dbReference type="InterPro" id="IPR001360">
    <property type="entry name" value="Glyco_hydro_1"/>
</dbReference>
<dbReference type="PANTHER" id="PTHR10353">
    <property type="entry name" value="GLYCOSYL HYDROLASE"/>
    <property type="match status" value="1"/>
</dbReference>
<proteinExistence type="inferred from homology"/>
<reference evidence="2 5" key="2">
    <citation type="submission" date="2024-02" db="EMBL/GenBank/DDBJ databases">
        <title>De novo assembly and annotation of 12 fungi associated with fruit tree decline syndrome in Ontario, Canada.</title>
        <authorList>
            <person name="Sulman M."/>
            <person name="Ellouze W."/>
            <person name="Ilyukhin E."/>
        </authorList>
    </citation>
    <scope>NUCLEOTIDE SEQUENCE [LARGE SCALE GENOMIC DNA]</scope>
    <source>
        <strain evidence="2 5">FDS-637</strain>
    </source>
</reference>
<evidence type="ECO:0000313" key="5">
    <source>
        <dbReference type="Proteomes" id="UP001430584"/>
    </source>
</evidence>
<protein>
    <submittedName>
        <fullName evidence="3">Beta-glucosidase 1B</fullName>
    </submittedName>
</protein>
<dbReference type="PRINTS" id="PR00131">
    <property type="entry name" value="GLHYDRLASE1"/>
</dbReference>